<feature type="transmembrane region" description="Helical" evidence="1">
    <location>
        <begin position="125"/>
        <end position="147"/>
    </location>
</feature>
<dbReference type="InterPro" id="IPR042150">
    <property type="entry name" value="MmRce1-like"/>
</dbReference>
<evidence type="ECO:0000259" key="2">
    <source>
        <dbReference type="Pfam" id="PF02517"/>
    </source>
</evidence>
<feature type="transmembrane region" description="Helical" evidence="1">
    <location>
        <begin position="153"/>
        <end position="172"/>
    </location>
</feature>
<feature type="transmembrane region" description="Helical" evidence="1">
    <location>
        <begin position="42"/>
        <end position="62"/>
    </location>
</feature>
<feature type="domain" description="CAAX prenyl protease 2/Lysostaphin resistance protein A-like" evidence="2">
    <location>
        <begin position="163"/>
        <end position="265"/>
    </location>
</feature>
<sequence length="324" mass="35019">MLIIVSHALLRGENEMAVDSPPGAEQRPGRTGLRGFISRRPLVSFFVLANLMSWVAWLPYILSATGLGVLDFTFPSVLGTTQFAGVLPGAYLGPILAAFIVTAVADGREGLRRWIGRMTKWRVSWVWYLVAALGVPAAIIAAALAVSDGDIRLPPVAVLAAYLPGLLIQMVTTGLAEEPGWRDFALPRLQRRFGPLGATAILGPLWGGWHLPLFLSEWGGWPDLTWMRVGEFIAFACVFSVVVTWVFNRTGQSLPLIMLLHVSVNNFMSIAYSDMFPSLATAEQASRVTLLAGATAALLVLVATRGRLGYRPAGEPAPEVTPRS</sequence>
<organism evidence="3 4">
    <name type="scientific">Nonomuraea rosea</name>
    <dbReference type="NCBI Taxonomy" id="638574"/>
    <lineage>
        <taxon>Bacteria</taxon>
        <taxon>Bacillati</taxon>
        <taxon>Actinomycetota</taxon>
        <taxon>Actinomycetes</taxon>
        <taxon>Streptosporangiales</taxon>
        <taxon>Streptosporangiaceae</taxon>
        <taxon>Nonomuraea</taxon>
    </lineage>
</organism>
<dbReference type="Proteomes" id="UP001500630">
    <property type="component" value="Unassembled WGS sequence"/>
</dbReference>
<dbReference type="PANTHER" id="PTHR35797">
    <property type="entry name" value="PROTEASE-RELATED"/>
    <property type="match status" value="1"/>
</dbReference>
<keyword evidence="4" id="KW-1185">Reference proteome</keyword>
<feature type="transmembrane region" description="Helical" evidence="1">
    <location>
        <begin position="285"/>
        <end position="303"/>
    </location>
</feature>
<dbReference type="Pfam" id="PF02517">
    <property type="entry name" value="Rce1-like"/>
    <property type="match status" value="1"/>
</dbReference>
<feature type="transmembrane region" description="Helical" evidence="1">
    <location>
        <begin position="229"/>
        <end position="247"/>
    </location>
</feature>
<feature type="transmembrane region" description="Helical" evidence="1">
    <location>
        <begin position="193"/>
        <end position="209"/>
    </location>
</feature>
<protein>
    <submittedName>
        <fullName evidence="3">Type II CAAX endopeptidase family protein</fullName>
    </submittedName>
</protein>
<dbReference type="InterPro" id="IPR003675">
    <property type="entry name" value="Rce1/LyrA-like_dom"/>
</dbReference>
<feature type="transmembrane region" description="Helical" evidence="1">
    <location>
        <begin position="82"/>
        <end position="105"/>
    </location>
</feature>
<accession>A0ABP6VZ27</accession>
<evidence type="ECO:0000313" key="3">
    <source>
        <dbReference type="EMBL" id="GAA3543114.1"/>
    </source>
</evidence>
<evidence type="ECO:0000256" key="1">
    <source>
        <dbReference type="SAM" id="Phobius"/>
    </source>
</evidence>
<name>A0ABP6VZ27_9ACTN</name>
<keyword evidence="1" id="KW-1133">Transmembrane helix</keyword>
<comment type="caution">
    <text evidence="3">The sequence shown here is derived from an EMBL/GenBank/DDBJ whole genome shotgun (WGS) entry which is preliminary data.</text>
</comment>
<keyword evidence="1" id="KW-0472">Membrane</keyword>
<keyword evidence="1" id="KW-0812">Transmembrane</keyword>
<proteinExistence type="predicted"/>
<gene>
    <name evidence="3" type="ORF">GCM10022419_024100</name>
</gene>
<feature type="transmembrane region" description="Helical" evidence="1">
    <location>
        <begin position="254"/>
        <end position="273"/>
    </location>
</feature>
<evidence type="ECO:0000313" key="4">
    <source>
        <dbReference type="Proteomes" id="UP001500630"/>
    </source>
</evidence>
<reference evidence="4" key="1">
    <citation type="journal article" date="2019" name="Int. J. Syst. Evol. Microbiol.">
        <title>The Global Catalogue of Microorganisms (GCM) 10K type strain sequencing project: providing services to taxonomists for standard genome sequencing and annotation.</title>
        <authorList>
            <consortium name="The Broad Institute Genomics Platform"/>
            <consortium name="The Broad Institute Genome Sequencing Center for Infectious Disease"/>
            <person name="Wu L."/>
            <person name="Ma J."/>
        </authorList>
    </citation>
    <scope>NUCLEOTIDE SEQUENCE [LARGE SCALE GENOMIC DNA]</scope>
    <source>
        <strain evidence="4">JCM 17326</strain>
    </source>
</reference>
<dbReference type="PANTHER" id="PTHR35797:SF1">
    <property type="entry name" value="PROTEASE"/>
    <property type="match status" value="1"/>
</dbReference>
<dbReference type="EMBL" id="BAABDQ010000004">
    <property type="protein sequence ID" value="GAA3543114.1"/>
    <property type="molecule type" value="Genomic_DNA"/>
</dbReference>